<dbReference type="SUPFAM" id="SSF52540">
    <property type="entry name" value="P-loop containing nucleoside triphosphate hydrolases"/>
    <property type="match status" value="1"/>
</dbReference>
<comment type="caution">
    <text evidence="1">The sequence shown here is derived from an EMBL/GenBank/DDBJ whole genome shotgun (WGS) entry which is preliminary data.</text>
</comment>
<protein>
    <recommendedName>
        <fullName evidence="3">Sulfotransferase family protein</fullName>
    </recommendedName>
</protein>
<dbReference type="Proteomes" id="UP001240447">
    <property type="component" value="Unassembled WGS sequence"/>
</dbReference>
<gene>
    <name evidence="1" type="ORF">J2S59_001051</name>
</gene>
<dbReference type="EMBL" id="JAUSQM010000001">
    <property type="protein sequence ID" value="MDP9821242.1"/>
    <property type="molecule type" value="Genomic_DNA"/>
</dbReference>
<evidence type="ECO:0000313" key="1">
    <source>
        <dbReference type="EMBL" id="MDP9821242.1"/>
    </source>
</evidence>
<dbReference type="Gene3D" id="3.40.50.300">
    <property type="entry name" value="P-loop containing nucleotide triphosphate hydrolases"/>
    <property type="match status" value="1"/>
</dbReference>
<name>A0ABT9NLE2_9ACTN</name>
<organism evidence="1 2">
    <name type="scientific">Nocardioides massiliensis</name>
    <dbReference type="NCBI Taxonomy" id="1325935"/>
    <lineage>
        <taxon>Bacteria</taxon>
        <taxon>Bacillati</taxon>
        <taxon>Actinomycetota</taxon>
        <taxon>Actinomycetes</taxon>
        <taxon>Propionibacteriales</taxon>
        <taxon>Nocardioidaceae</taxon>
        <taxon>Nocardioides</taxon>
    </lineage>
</organism>
<sequence length="360" mass="39520">MSRAVYLHVGAPRTGSSYLHRRLAANRESLAAHGVQVPVPEGQAAAAFDLVGRRYGSVDVSGQWDQLVKATNRVDGTAVISYDVLAGARSAEAQRALDAFRKRDLHVVYVVRDLARQLPAEWQESLKRGRSWTYARFLDRMVERRGGAARQFWRSQDISDVLRRWTSGLEPDHVHVIVAPAGEPTREQRWDLYCAALGIDPAWAPVDVGEVPAPLSITEAGALRAVNQRLQQVEHDAMTRRQLIRTALDNRHRSPGAGGGPDDRITLRPDLIAWAAGITEEWVDWLTGSGVQVVGRVEDLWSPLPDPDTTWADPDEPDPAAVATTALDLLATMTVQAARRLPPGQPTAFARAARLLRGAG</sequence>
<dbReference type="InterPro" id="IPR027417">
    <property type="entry name" value="P-loop_NTPase"/>
</dbReference>
<reference evidence="1 2" key="1">
    <citation type="submission" date="2023-07" db="EMBL/GenBank/DDBJ databases">
        <title>Sequencing the genomes of 1000 actinobacteria strains.</title>
        <authorList>
            <person name="Klenk H.-P."/>
        </authorList>
    </citation>
    <scope>NUCLEOTIDE SEQUENCE [LARGE SCALE GENOMIC DNA]</scope>
    <source>
        <strain evidence="1 2">GD13</strain>
    </source>
</reference>
<accession>A0ABT9NLE2</accession>
<dbReference type="RefSeq" id="WP_068121384.1">
    <property type="nucleotide sequence ID" value="NZ_CCXJ01000362.1"/>
</dbReference>
<evidence type="ECO:0008006" key="3">
    <source>
        <dbReference type="Google" id="ProtNLM"/>
    </source>
</evidence>
<proteinExistence type="predicted"/>
<evidence type="ECO:0000313" key="2">
    <source>
        <dbReference type="Proteomes" id="UP001240447"/>
    </source>
</evidence>
<keyword evidence="2" id="KW-1185">Reference proteome</keyword>